<feature type="domain" description="Reverse transcriptase" evidence="2">
    <location>
        <begin position="100"/>
        <end position="214"/>
    </location>
</feature>
<dbReference type="Pfam" id="PF00078">
    <property type="entry name" value="RVT_1"/>
    <property type="match status" value="1"/>
</dbReference>
<gene>
    <name evidence="3" type="ORF">D5086_0000126720</name>
</gene>
<dbReference type="EMBL" id="RCHU01000361">
    <property type="protein sequence ID" value="TKS06057.1"/>
    <property type="molecule type" value="Genomic_DNA"/>
</dbReference>
<evidence type="ECO:0000259" key="2">
    <source>
        <dbReference type="Pfam" id="PF00078"/>
    </source>
</evidence>
<feature type="chain" id="PRO_5020962754" description="Reverse transcriptase domain-containing protein" evidence="1">
    <location>
        <begin position="21"/>
        <end position="409"/>
    </location>
</feature>
<sequence length="409" mass="47154">MLKLFAEFTLITTRLFFVVGDHLDWLVKDLLDLRQPGLATQNYQDIVCSAWDSCCYNVLQGLQEVRQDSISFNQHILGNIFHRKRRFEAQINGVHRLGPYLDDLIGPLQSSFIPGWRSTDTLVAQEVMHYMHHSKSKRCSLATKFDLEKVHDRANWVFLQSTIEDFSFPPGIVSLIMFCVGSSSLTLLWNESKLHSFTPTRGLRQGDPISPQLFGEIGVFNYEEIFREDLASYPPSERRAKYISLILCWNFIWGRSTGEGGLHLVNWESVSCPRRIGGLGIRNTKDVGEDADYKVKDSWTNEAWDFSKMAMYIPEAVRYRIMACPIPFIPGGVDKSLRFNSRVDFWSADAKTVVTKMLADDTRFLFLAAMWWFWRHKNMVAYGDGYKGGQWLLSQILHFAADCRVSLEW</sequence>
<comment type="caution">
    <text evidence="3">The sequence shown here is derived from an EMBL/GenBank/DDBJ whole genome shotgun (WGS) entry which is preliminary data.</text>
</comment>
<dbReference type="STRING" id="43335.A0A4U5QB37"/>
<keyword evidence="1" id="KW-0732">Signal</keyword>
<name>A0A4U5QB37_POPAL</name>
<dbReference type="PANTHER" id="PTHR46890">
    <property type="entry name" value="NON-LTR RETROLELEMENT REVERSE TRANSCRIPTASE-LIKE PROTEIN-RELATED"/>
    <property type="match status" value="1"/>
</dbReference>
<evidence type="ECO:0000256" key="1">
    <source>
        <dbReference type="SAM" id="SignalP"/>
    </source>
</evidence>
<dbReference type="AlphaFoldDB" id="A0A4U5QB37"/>
<proteinExistence type="predicted"/>
<reference evidence="3" key="1">
    <citation type="submission" date="2018-10" db="EMBL/GenBank/DDBJ databases">
        <title>Population genomic analysis revealed the cold adaptation of white poplar.</title>
        <authorList>
            <person name="Liu Y.-J."/>
        </authorList>
    </citation>
    <scope>NUCLEOTIDE SEQUENCE [LARGE SCALE GENOMIC DNA]</scope>
    <source>
        <strain evidence="3">PAL-ZL1</strain>
    </source>
</reference>
<feature type="signal peptide" evidence="1">
    <location>
        <begin position="1"/>
        <end position="20"/>
    </location>
</feature>
<organism evidence="3">
    <name type="scientific">Populus alba</name>
    <name type="common">White poplar</name>
    <dbReference type="NCBI Taxonomy" id="43335"/>
    <lineage>
        <taxon>Eukaryota</taxon>
        <taxon>Viridiplantae</taxon>
        <taxon>Streptophyta</taxon>
        <taxon>Embryophyta</taxon>
        <taxon>Tracheophyta</taxon>
        <taxon>Spermatophyta</taxon>
        <taxon>Magnoliopsida</taxon>
        <taxon>eudicotyledons</taxon>
        <taxon>Gunneridae</taxon>
        <taxon>Pentapetalae</taxon>
        <taxon>rosids</taxon>
        <taxon>fabids</taxon>
        <taxon>Malpighiales</taxon>
        <taxon>Salicaceae</taxon>
        <taxon>Saliceae</taxon>
        <taxon>Populus</taxon>
    </lineage>
</organism>
<protein>
    <recommendedName>
        <fullName evidence="2">Reverse transcriptase domain-containing protein</fullName>
    </recommendedName>
</protein>
<dbReference type="PANTHER" id="PTHR46890:SF48">
    <property type="entry name" value="RNA-DIRECTED DNA POLYMERASE"/>
    <property type="match status" value="1"/>
</dbReference>
<dbReference type="InterPro" id="IPR000477">
    <property type="entry name" value="RT_dom"/>
</dbReference>
<accession>A0A4U5QB37</accession>
<evidence type="ECO:0000313" key="3">
    <source>
        <dbReference type="EMBL" id="TKS06057.1"/>
    </source>
</evidence>
<dbReference type="InterPro" id="IPR052343">
    <property type="entry name" value="Retrotransposon-Effector_Assoc"/>
</dbReference>